<evidence type="ECO:0000313" key="2">
    <source>
        <dbReference type="Proteomes" id="UP000001603"/>
    </source>
</evidence>
<proteinExistence type="predicted"/>
<dbReference type="eggNOG" id="ENOG5034B2R">
    <property type="taxonomic scope" value="Bacteria"/>
</dbReference>
<evidence type="ECO:0000313" key="1">
    <source>
        <dbReference type="EMBL" id="EAS66249.1"/>
    </source>
</evidence>
<dbReference type="Proteomes" id="UP000001603">
    <property type="component" value="Unassembled WGS sequence"/>
</dbReference>
<reference evidence="1 2" key="1">
    <citation type="journal article" date="2009" name="Proc. Natl. Acad. Sci. U.S.A.">
        <title>The genomic basis of trophic strategy in marine bacteria.</title>
        <authorList>
            <person name="Lauro F.M."/>
            <person name="McDougald D."/>
            <person name="Thomas T."/>
            <person name="Williams T.J."/>
            <person name="Egan S."/>
            <person name="Rice S."/>
            <person name="DeMaere M.Z."/>
            <person name="Ting L."/>
            <person name="Ertan H."/>
            <person name="Johnson J."/>
            <person name="Ferriera S."/>
            <person name="Lapidus A."/>
            <person name="Anderson I."/>
            <person name="Kyrpides N."/>
            <person name="Munk A.C."/>
            <person name="Detter C."/>
            <person name="Han C.S."/>
            <person name="Brown M.V."/>
            <person name="Robb F.T."/>
            <person name="Kjelleberg S."/>
            <person name="Cavicchioli R."/>
        </authorList>
    </citation>
    <scope>NUCLEOTIDE SEQUENCE [LARGE SCALE GENOMIC DNA]</scope>
    <source>
        <strain evidence="1 2">S14</strain>
    </source>
</reference>
<comment type="caution">
    <text evidence="1">The sequence shown here is derived from an EMBL/GenBank/DDBJ whole genome shotgun (WGS) entry which is preliminary data.</text>
</comment>
<gene>
    <name evidence="1" type="ORF">VAS14_13069</name>
</gene>
<protein>
    <submittedName>
        <fullName evidence="1">Uncharacterized protein</fullName>
    </submittedName>
</protein>
<name>Q1ZV11_PHOAS</name>
<dbReference type="AlphaFoldDB" id="Q1ZV11"/>
<dbReference type="EMBL" id="AAOJ01000001">
    <property type="protein sequence ID" value="EAS66249.1"/>
    <property type="molecule type" value="Genomic_DNA"/>
</dbReference>
<organism evidence="1 2">
    <name type="scientific">Photobacterium angustum (strain S14 / CCUG 15956)</name>
    <name type="common">Vibrio sp. (strain S14 / CCUG 15956)</name>
    <dbReference type="NCBI Taxonomy" id="314292"/>
    <lineage>
        <taxon>Bacteria</taxon>
        <taxon>Pseudomonadati</taxon>
        <taxon>Pseudomonadota</taxon>
        <taxon>Gammaproteobacteria</taxon>
        <taxon>Vibrionales</taxon>
        <taxon>Vibrionaceae</taxon>
        <taxon>Photobacterium</taxon>
    </lineage>
</organism>
<accession>Q1ZV11</accession>
<dbReference type="HOGENOM" id="CLU_2667879_0_0_6"/>
<sequence>MCDYTMNDFAKQQNIKIKDIVEMSGFGRSTLFNWWNDPKTRTRVIIIVLGCVEARKYTLVLRNEKVKSLIESLES</sequence>